<dbReference type="EMBL" id="CZPT02000736">
    <property type="protein sequence ID" value="SCU67379.1"/>
    <property type="molecule type" value="Genomic_DNA"/>
</dbReference>
<organism evidence="1 2">
    <name type="scientific">Trypanosoma equiperdum</name>
    <dbReference type="NCBI Taxonomy" id="5694"/>
    <lineage>
        <taxon>Eukaryota</taxon>
        <taxon>Discoba</taxon>
        <taxon>Euglenozoa</taxon>
        <taxon>Kinetoplastea</taxon>
        <taxon>Metakinetoplastina</taxon>
        <taxon>Trypanosomatida</taxon>
        <taxon>Trypanosomatidae</taxon>
        <taxon>Trypanosoma</taxon>
    </lineage>
</organism>
<dbReference type="RefSeq" id="XP_067078703.1">
    <property type="nucleotide sequence ID" value="XM_067222602.1"/>
</dbReference>
<gene>
    <name evidence="1" type="ORF">TEOVI_000837400</name>
</gene>
<evidence type="ECO:0000313" key="1">
    <source>
        <dbReference type="EMBL" id="SCU67379.1"/>
    </source>
</evidence>
<dbReference type="Proteomes" id="UP000195570">
    <property type="component" value="Unassembled WGS sequence"/>
</dbReference>
<sequence length="429" mass="44942">MKKANEETTNLARRRLLLAGVVIATLFPSITSAATEPPGQAEANALVTDFCSSKIYFEALETELISWQTAAAQRTKTLAEEAAMFRLAAVSRGKEANVQAYIALAAIAQHRLQAAASAAAAAVEPTAHALRLLSNRQGEIASAYKLVGQERSITITGHTTRPTGPGASLLQGAKQVGKCAVAATPTITDVVDCSAVESSTTAITKIKQLLPKATRLKIGKESSIRRPEITIKLEARGTIGEANNWKVSKDRAACEENVGQPSARTLHVVNGVAITSVEEAPYDITDEVDLAAASSGTVQPSQRYLQVSTTDKELASAIIRAQRAHADLPQALSSQDISQLSGAGASAVLLALQQEAPASTRSTSADQRTAIRAIFGQSSGSIRTEFIEPLAKDKLSVPVNGGTITGTTQTLAQGPNFAAALAHFSALKL</sequence>
<evidence type="ECO:0000313" key="2">
    <source>
        <dbReference type="Proteomes" id="UP000195570"/>
    </source>
</evidence>
<dbReference type="SUPFAM" id="SSF58087">
    <property type="entry name" value="Variant surface glycoprotein (N-terminal domain)"/>
    <property type="match status" value="1"/>
</dbReference>
<name>A0A1G4I6P3_TRYEQ</name>
<accession>A0A1G4I6P3</accession>
<dbReference type="GeneID" id="92382308"/>
<proteinExistence type="predicted"/>
<evidence type="ECO:0008006" key="3">
    <source>
        <dbReference type="Google" id="ProtNLM"/>
    </source>
</evidence>
<dbReference type="AlphaFoldDB" id="A0A1G4I6P3"/>
<reference evidence="1" key="1">
    <citation type="submission" date="2016-09" db="EMBL/GenBank/DDBJ databases">
        <authorList>
            <person name="Hebert L."/>
            <person name="Moumen B."/>
        </authorList>
    </citation>
    <scope>NUCLEOTIDE SEQUENCE [LARGE SCALE GENOMIC DNA]</scope>
    <source>
        <strain evidence="1">OVI</strain>
    </source>
</reference>
<comment type="caution">
    <text evidence="1">The sequence shown here is derived from an EMBL/GenBank/DDBJ whole genome shotgun (WGS) entry which is preliminary data.</text>
</comment>
<protein>
    <recommendedName>
        <fullName evidence="3">Trypanosome variant surface glycoprotein (A-type)</fullName>
    </recommendedName>
</protein>
<keyword evidence="2" id="KW-1185">Reference proteome</keyword>
<dbReference type="VEuPathDB" id="TriTrypDB:TEOVI_000837400"/>